<gene>
    <name evidence="1" type="ORF">N7460_001306</name>
</gene>
<evidence type="ECO:0008006" key="3">
    <source>
        <dbReference type="Google" id="ProtNLM"/>
    </source>
</evidence>
<dbReference type="Pfam" id="PF13289">
    <property type="entry name" value="SIR2_2"/>
    <property type="match status" value="1"/>
</dbReference>
<sequence length="449" mass="51463">MDEDRRLLPQSSSRQKDWINATLQGDDNLLAELVESEHPGQALYELETFINGLYRSSQILSWIDPLDPLIGTQFKAKVERITPYVERIRSELGWHIREFDLQLLRQIRKSGCLSPVLGAGASIAWPCCAPSWLDIVQELLETTLEKGLVLNQNVRPIEFEEGVAVSSDDQGEVRRYDDEQASTARRVLSSIKEVKAGKKTPNEEELKQGAEVCYDLCGQRLFTLLTGILYHNNRQPSGVHEAIAQLAHPQRVPDREMRLCPGWDSIITYNFDSFMEMALSTQNIPHAAWAMNGDKLAGDPDILARQNGQAAVHQSVYHLHGYTPAKLFKITHTQFVFATSQYKDYYDQPRSEIFRKVMDDYIANPVHIALYVGCSFIDEEMNRILRNAIETWPGRYHYALLPWPHERKDDEEPSLNEIEACSKKYLEFGVRPIWFDKFDEIPELIAKLA</sequence>
<reference evidence="1" key="2">
    <citation type="submission" date="2023-01" db="EMBL/GenBank/DDBJ databases">
        <authorList>
            <person name="Petersen C."/>
        </authorList>
    </citation>
    <scope>NUCLEOTIDE SEQUENCE</scope>
    <source>
        <strain evidence="1">IBT 15450</strain>
    </source>
</reference>
<accession>A0AAD6NF12</accession>
<reference evidence="1" key="1">
    <citation type="journal article" date="2023" name="IMA Fungus">
        <title>Comparative genomic study of the Penicillium genus elucidates a diverse pangenome and 15 lateral gene transfer events.</title>
        <authorList>
            <person name="Petersen C."/>
            <person name="Sorensen T."/>
            <person name="Nielsen M.R."/>
            <person name="Sondergaard T.E."/>
            <person name="Sorensen J.L."/>
            <person name="Fitzpatrick D.A."/>
            <person name="Frisvad J.C."/>
            <person name="Nielsen K.L."/>
        </authorList>
    </citation>
    <scope>NUCLEOTIDE SEQUENCE</scope>
    <source>
        <strain evidence="1">IBT 15450</strain>
    </source>
</reference>
<evidence type="ECO:0000313" key="2">
    <source>
        <dbReference type="Proteomes" id="UP001219568"/>
    </source>
</evidence>
<comment type="caution">
    <text evidence="1">The sequence shown here is derived from an EMBL/GenBank/DDBJ whole genome shotgun (WGS) entry which is preliminary data.</text>
</comment>
<dbReference type="EMBL" id="JAQJZL010000001">
    <property type="protein sequence ID" value="KAJ6058032.1"/>
    <property type="molecule type" value="Genomic_DNA"/>
</dbReference>
<dbReference type="Proteomes" id="UP001219568">
    <property type="component" value="Unassembled WGS sequence"/>
</dbReference>
<protein>
    <recommendedName>
        <fullName evidence="3">SIR2-like domain-containing protein</fullName>
    </recommendedName>
</protein>
<organism evidence="1 2">
    <name type="scientific">Penicillium canescens</name>
    <dbReference type="NCBI Taxonomy" id="5083"/>
    <lineage>
        <taxon>Eukaryota</taxon>
        <taxon>Fungi</taxon>
        <taxon>Dikarya</taxon>
        <taxon>Ascomycota</taxon>
        <taxon>Pezizomycotina</taxon>
        <taxon>Eurotiomycetes</taxon>
        <taxon>Eurotiomycetidae</taxon>
        <taxon>Eurotiales</taxon>
        <taxon>Aspergillaceae</taxon>
        <taxon>Penicillium</taxon>
    </lineage>
</organism>
<proteinExistence type="predicted"/>
<name>A0AAD6NF12_PENCN</name>
<evidence type="ECO:0000313" key="1">
    <source>
        <dbReference type="EMBL" id="KAJ6058032.1"/>
    </source>
</evidence>
<keyword evidence="2" id="KW-1185">Reference proteome</keyword>
<dbReference type="AlphaFoldDB" id="A0AAD6NF12"/>